<dbReference type="RefSeq" id="WP_394302259.1">
    <property type="nucleotide sequence ID" value="NZ_JBHMQT010000037.1"/>
</dbReference>
<accession>A0ABV6U6T9</accession>
<protein>
    <submittedName>
        <fullName evidence="1">Uncharacterized protein</fullName>
    </submittedName>
</protein>
<dbReference type="Proteomes" id="UP001589870">
    <property type="component" value="Unassembled WGS sequence"/>
</dbReference>
<keyword evidence="2" id="KW-1185">Reference proteome</keyword>
<proteinExistence type="predicted"/>
<dbReference type="EMBL" id="JBHMQT010000037">
    <property type="protein sequence ID" value="MFC0864136.1"/>
    <property type="molecule type" value="Genomic_DNA"/>
</dbReference>
<reference evidence="1 2" key="1">
    <citation type="submission" date="2024-09" db="EMBL/GenBank/DDBJ databases">
        <authorList>
            <person name="Sun Q."/>
            <person name="Mori K."/>
        </authorList>
    </citation>
    <scope>NUCLEOTIDE SEQUENCE [LARGE SCALE GENOMIC DNA]</scope>
    <source>
        <strain evidence="1 2">TBRC 1851</strain>
    </source>
</reference>
<gene>
    <name evidence="1" type="ORF">ACFHYQ_17720</name>
</gene>
<sequence length="57" mass="6359">MAGDDDTVAKSIPVERRRRWVPATEIIGELLLLGHDQAGLAEELRGMLDDTTDDLPW</sequence>
<organism evidence="1 2">
    <name type="scientific">Sphaerimonospora cavernae</name>
    <dbReference type="NCBI Taxonomy" id="1740611"/>
    <lineage>
        <taxon>Bacteria</taxon>
        <taxon>Bacillati</taxon>
        <taxon>Actinomycetota</taxon>
        <taxon>Actinomycetes</taxon>
        <taxon>Streptosporangiales</taxon>
        <taxon>Streptosporangiaceae</taxon>
        <taxon>Sphaerimonospora</taxon>
    </lineage>
</organism>
<evidence type="ECO:0000313" key="2">
    <source>
        <dbReference type="Proteomes" id="UP001589870"/>
    </source>
</evidence>
<evidence type="ECO:0000313" key="1">
    <source>
        <dbReference type="EMBL" id="MFC0864136.1"/>
    </source>
</evidence>
<comment type="caution">
    <text evidence="1">The sequence shown here is derived from an EMBL/GenBank/DDBJ whole genome shotgun (WGS) entry which is preliminary data.</text>
</comment>
<name>A0ABV6U6T9_9ACTN</name>